<dbReference type="GO" id="GO:0043484">
    <property type="term" value="P:regulation of RNA splicing"/>
    <property type="evidence" value="ECO:0000318"/>
    <property type="project" value="GO_Central"/>
</dbReference>
<dbReference type="InterPro" id="IPR000504">
    <property type="entry name" value="RRM_dom"/>
</dbReference>
<feature type="region of interest" description="Disordered" evidence="2">
    <location>
        <begin position="233"/>
        <end position="268"/>
    </location>
</feature>
<dbReference type="Pfam" id="PF13893">
    <property type="entry name" value="RRM_5"/>
    <property type="match status" value="3"/>
</dbReference>
<dbReference type="InParanoid" id="A7SAW4"/>
<reference evidence="4 5" key="1">
    <citation type="journal article" date="2007" name="Science">
        <title>Sea anemone genome reveals ancestral eumetazoan gene repertoire and genomic organization.</title>
        <authorList>
            <person name="Putnam N.H."/>
            <person name="Srivastava M."/>
            <person name="Hellsten U."/>
            <person name="Dirks B."/>
            <person name="Chapman J."/>
            <person name="Salamov A."/>
            <person name="Terry A."/>
            <person name="Shapiro H."/>
            <person name="Lindquist E."/>
            <person name="Kapitonov V.V."/>
            <person name="Jurka J."/>
            <person name="Genikhovich G."/>
            <person name="Grigoriev I.V."/>
            <person name="Lucas S.M."/>
            <person name="Steele R.E."/>
            <person name="Finnerty J.R."/>
            <person name="Technau U."/>
            <person name="Martindale M.Q."/>
            <person name="Rokhsar D.S."/>
        </authorList>
    </citation>
    <scope>NUCLEOTIDE SEQUENCE [LARGE SCALE GENOMIC DNA]</scope>
    <source>
        <strain evidence="5">CH2 X CH6</strain>
    </source>
</reference>
<dbReference type="PANTHER" id="PTHR15592">
    <property type="entry name" value="MATRIN 3/NUCLEAR PROTEIN 220-RELATED"/>
    <property type="match status" value="1"/>
</dbReference>
<dbReference type="SMART" id="SM00360">
    <property type="entry name" value="RRM"/>
    <property type="match status" value="4"/>
</dbReference>
<dbReference type="Gene3D" id="3.30.70.330">
    <property type="match status" value="4"/>
</dbReference>
<feature type="compositionally biased region" description="Pro residues" evidence="2">
    <location>
        <begin position="247"/>
        <end position="261"/>
    </location>
</feature>
<dbReference type="Proteomes" id="UP000001593">
    <property type="component" value="Unassembled WGS sequence"/>
</dbReference>
<feature type="domain" description="RRM" evidence="3">
    <location>
        <begin position="48"/>
        <end position="123"/>
    </location>
</feature>
<sequence length="513" mass="56597">MAEKHGYEAVQGYGYNYGNQPTKRARVDSSDSNNRYGGGDPHFAEPSRVVHVRGVADEAREQDLMQCLSQYGNISCITMMPKIRQALVEFEEIACANTLVNQTQMGNPVILCGRPAYANYSKSKQISRNVHVRSETQPNKILLITIINPQYVVTTDILHTIFSKQGMVQRIVIFRKSGLQAMVEESRFDCVEAARHAKETLNGADIYTGCNTLKIESQGYAQQLNVRKNDSETYDYTQDKGPGMLGHPPPKQGLLSPPPPAYGGGPPAYGGAPNYGGAPPMGYGAQPMQAPQMQTYRNHPSGGNVIMVYGLDKDKMNCDRLFNLLCCYGNVIKIKFLLGKPGTAMAELHEHVACNTVMENLSKMTLFDQQLEFSFSKQDYLVEPANVPNLPDGSPSFKSFDNSKNNRFTSATASSKNRVFTPMKVLHFFNAPVDCTEEQIREMCQVCGVAPPKTIKMFSPSGNARTSSGLIEWESVTQALEALVMCNHYVIRNSTAKTIFTVKLAFSSTPTAS</sequence>
<dbReference type="CDD" id="cd12427">
    <property type="entry name" value="RRM4_hnRNPL_like"/>
    <property type="match status" value="1"/>
</dbReference>
<dbReference type="GO" id="GO:0005634">
    <property type="term" value="C:nucleus"/>
    <property type="evidence" value="ECO:0000318"/>
    <property type="project" value="GO_Central"/>
</dbReference>
<dbReference type="PhylomeDB" id="A7SAW4"/>
<evidence type="ECO:0000313" key="4">
    <source>
        <dbReference type="EMBL" id="EDO39119.1"/>
    </source>
</evidence>
<gene>
    <name evidence="4" type="ORF">NEMVEDRAFT_v1g244049</name>
</gene>
<dbReference type="FunCoup" id="A7SAW4">
    <property type="interactions" value="909"/>
</dbReference>
<evidence type="ECO:0000313" key="5">
    <source>
        <dbReference type="Proteomes" id="UP000001593"/>
    </source>
</evidence>
<keyword evidence="5" id="KW-1185">Reference proteome</keyword>
<dbReference type="InterPro" id="IPR006536">
    <property type="entry name" value="HnRNP-L/PTB"/>
</dbReference>
<dbReference type="CDD" id="cd12424">
    <property type="entry name" value="RRM3_hnRNPL_like"/>
    <property type="match status" value="1"/>
</dbReference>
<dbReference type="Pfam" id="PF22976">
    <property type="entry name" value="RRM_10"/>
    <property type="match status" value="1"/>
</dbReference>
<dbReference type="HOGENOM" id="CLU_015171_0_0_1"/>
<dbReference type="AlphaFoldDB" id="A7SAW4"/>
<dbReference type="SUPFAM" id="SSF54928">
    <property type="entry name" value="RNA-binding domain, RBD"/>
    <property type="match status" value="4"/>
</dbReference>
<name>A7SAW4_NEMVE</name>
<dbReference type="eggNOG" id="KOG1456">
    <property type="taxonomic scope" value="Eukaryota"/>
</dbReference>
<organism evidence="4 5">
    <name type="scientific">Nematostella vectensis</name>
    <name type="common">Starlet sea anemone</name>
    <dbReference type="NCBI Taxonomy" id="45351"/>
    <lineage>
        <taxon>Eukaryota</taxon>
        <taxon>Metazoa</taxon>
        <taxon>Cnidaria</taxon>
        <taxon>Anthozoa</taxon>
        <taxon>Hexacorallia</taxon>
        <taxon>Actiniaria</taxon>
        <taxon>Edwardsiidae</taxon>
        <taxon>Nematostella</taxon>
    </lineage>
</organism>
<evidence type="ECO:0000259" key="3">
    <source>
        <dbReference type="PROSITE" id="PS50102"/>
    </source>
</evidence>
<dbReference type="GO" id="GO:0003729">
    <property type="term" value="F:mRNA binding"/>
    <property type="evidence" value="ECO:0000318"/>
    <property type="project" value="GO_Central"/>
</dbReference>
<keyword evidence="1" id="KW-0694">RNA-binding</keyword>
<dbReference type="NCBIfam" id="TIGR01649">
    <property type="entry name" value="hnRNP-L_PTB"/>
    <property type="match status" value="1"/>
</dbReference>
<protein>
    <recommendedName>
        <fullName evidence="3">RRM domain-containing protein</fullName>
    </recommendedName>
</protein>
<evidence type="ECO:0000256" key="1">
    <source>
        <dbReference type="PROSITE-ProRule" id="PRU00176"/>
    </source>
</evidence>
<dbReference type="InterPro" id="IPR055204">
    <property type="entry name" value="HNRNPL_RRM"/>
</dbReference>
<dbReference type="CDD" id="cd12689">
    <property type="entry name" value="RRM1_hnRNPL_like"/>
    <property type="match status" value="1"/>
</dbReference>
<dbReference type="EMBL" id="DS469612">
    <property type="protein sequence ID" value="EDO39119.1"/>
    <property type="molecule type" value="Genomic_DNA"/>
</dbReference>
<dbReference type="OMA" id="VYNAQYP"/>
<dbReference type="PROSITE" id="PS50102">
    <property type="entry name" value="RRM"/>
    <property type="match status" value="1"/>
</dbReference>
<dbReference type="InterPro" id="IPR012677">
    <property type="entry name" value="Nucleotide-bd_a/b_plait_sf"/>
</dbReference>
<feature type="region of interest" description="Disordered" evidence="2">
    <location>
        <begin position="18"/>
        <end position="45"/>
    </location>
</feature>
<evidence type="ECO:0000256" key="2">
    <source>
        <dbReference type="SAM" id="MobiDB-lite"/>
    </source>
</evidence>
<dbReference type="InterPro" id="IPR035979">
    <property type="entry name" value="RBD_domain_sf"/>
</dbReference>
<accession>A7SAW4</accession>
<dbReference type="GO" id="GO:0006397">
    <property type="term" value="P:mRNA processing"/>
    <property type="evidence" value="ECO:0007669"/>
    <property type="project" value="InterPro"/>
</dbReference>
<proteinExistence type="predicted"/>
<dbReference type="STRING" id="45351.A7SAW4"/>